<evidence type="ECO:0000313" key="1">
    <source>
        <dbReference type="EMBL" id="KAK2957610.1"/>
    </source>
</evidence>
<name>A0ABQ9Y1L3_9EUKA</name>
<dbReference type="Proteomes" id="UP001281761">
    <property type="component" value="Unassembled WGS sequence"/>
</dbReference>
<evidence type="ECO:0000313" key="2">
    <source>
        <dbReference type="Proteomes" id="UP001281761"/>
    </source>
</evidence>
<keyword evidence="2" id="KW-1185">Reference proteome</keyword>
<accession>A0ABQ9Y1L3</accession>
<organism evidence="1 2">
    <name type="scientific">Blattamonas nauphoetae</name>
    <dbReference type="NCBI Taxonomy" id="2049346"/>
    <lineage>
        <taxon>Eukaryota</taxon>
        <taxon>Metamonada</taxon>
        <taxon>Preaxostyla</taxon>
        <taxon>Oxymonadida</taxon>
        <taxon>Blattamonas</taxon>
    </lineage>
</organism>
<dbReference type="SUPFAM" id="SSF48371">
    <property type="entry name" value="ARM repeat"/>
    <property type="match status" value="1"/>
</dbReference>
<dbReference type="InterPro" id="IPR011989">
    <property type="entry name" value="ARM-like"/>
</dbReference>
<comment type="caution">
    <text evidence="1">The sequence shown here is derived from an EMBL/GenBank/DDBJ whole genome shotgun (WGS) entry which is preliminary data.</text>
</comment>
<protein>
    <submittedName>
        <fullName evidence="1">Uncharacterized protein</fullName>
    </submittedName>
</protein>
<gene>
    <name evidence="1" type="ORF">BLNAU_7509</name>
</gene>
<dbReference type="EMBL" id="JARBJD010000045">
    <property type="protein sequence ID" value="KAK2957610.1"/>
    <property type="molecule type" value="Genomic_DNA"/>
</dbReference>
<reference evidence="1 2" key="1">
    <citation type="journal article" date="2022" name="bioRxiv">
        <title>Genomics of Preaxostyla Flagellates Illuminates Evolutionary Transitions and the Path Towards Mitochondrial Loss.</title>
        <authorList>
            <person name="Novak L.V.F."/>
            <person name="Treitli S.C."/>
            <person name="Pyrih J."/>
            <person name="Halakuc P."/>
            <person name="Pipaliya S.V."/>
            <person name="Vacek V."/>
            <person name="Brzon O."/>
            <person name="Soukal P."/>
            <person name="Eme L."/>
            <person name="Dacks J.B."/>
            <person name="Karnkowska A."/>
            <person name="Elias M."/>
            <person name="Hampl V."/>
        </authorList>
    </citation>
    <scope>NUCLEOTIDE SEQUENCE [LARGE SCALE GENOMIC DNA]</scope>
    <source>
        <strain evidence="1">NAU3</strain>
        <tissue evidence="1">Gut</tissue>
    </source>
</reference>
<sequence length="330" mass="37533">MDCSAFLNWGEEDLESEDEKTIIFRSLVATVKIQPVLDASLEAKAVKFLKHVTPENDESADAFLGSFASSSDESLTNLIQSIAVLISSPNRAITTAAMKMLRSLIWTCSAKVRLAFVKADLFPQLISTLSPLSLSFTEAVDIHIYIMRSINWTVWLATPNGLRNFISYDLNEQQTVRETILKQVLIPSEKYICHLCMNRFTIIDGSQSKSFLELLATLLGICSDYQPIIEFVLHIPFFLTIPSCLTFFEDDLSIWSFLYLMMDLQQEWNNQREEVQWMWKAVTRILRIEGFEDVIEETLLSDLKGDIGGDVVAYLIDLNNMLGMNLSKQE</sequence>
<dbReference type="InterPro" id="IPR016024">
    <property type="entry name" value="ARM-type_fold"/>
</dbReference>
<dbReference type="Gene3D" id="1.25.10.10">
    <property type="entry name" value="Leucine-rich Repeat Variant"/>
    <property type="match status" value="1"/>
</dbReference>
<proteinExistence type="predicted"/>